<reference evidence="2 3" key="1">
    <citation type="journal article" date="2023" name="Plants (Basel)">
        <title>Bridging the Gap: Combining Genomics and Transcriptomics Approaches to Understand Stylosanthes scabra, an Orphan Legume from the Brazilian Caatinga.</title>
        <authorList>
            <person name="Ferreira-Neto J.R.C."/>
            <person name="da Silva M.D."/>
            <person name="Binneck E."/>
            <person name="de Melo N.F."/>
            <person name="da Silva R.H."/>
            <person name="de Melo A.L.T.M."/>
            <person name="Pandolfi V."/>
            <person name="Bustamante F.O."/>
            <person name="Brasileiro-Vidal A.C."/>
            <person name="Benko-Iseppon A.M."/>
        </authorList>
    </citation>
    <scope>NUCLEOTIDE SEQUENCE [LARGE SCALE GENOMIC DNA]</scope>
    <source>
        <tissue evidence="2">Leaves</tissue>
    </source>
</reference>
<evidence type="ECO:0000313" key="3">
    <source>
        <dbReference type="Proteomes" id="UP001341840"/>
    </source>
</evidence>
<gene>
    <name evidence="2" type="ORF">PIB30_083403</name>
</gene>
<name>A0ABU6WV06_9FABA</name>
<dbReference type="Proteomes" id="UP001341840">
    <property type="component" value="Unassembled WGS sequence"/>
</dbReference>
<accession>A0ABU6WV06</accession>
<sequence length="153" mass="17165">MNFSERSTIKNGVLEVDSVNALMTQLSAMNKKLEKLEASAVGTQTLEESSKLQFGRKLRTAKAIKQSKSPKFSKTTFIPFSSTSSKATKFQYDDDTFSLSVGKITKIFHVTRPPAPRKKGAHQPRVGTKKIEPEKLLRSEKRKEAENLKMMLS</sequence>
<keyword evidence="3" id="KW-1185">Reference proteome</keyword>
<evidence type="ECO:0000256" key="1">
    <source>
        <dbReference type="SAM" id="MobiDB-lite"/>
    </source>
</evidence>
<comment type="caution">
    <text evidence="2">The sequence shown here is derived from an EMBL/GenBank/DDBJ whole genome shotgun (WGS) entry which is preliminary data.</text>
</comment>
<feature type="region of interest" description="Disordered" evidence="1">
    <location>
        <begin position="111"/>
        <end position="153"/>
    </location>
</feature>
<proteinExistence type="predicted"/>
<evidence type="ECO:0000313" key="2">
    <source>
        <dbReference type="EMBL" id="MED6188165.1"/>
    </source>
</evidence>
<protein>
    <submittedName>
        <fullName evidence="2">Uncharacterized protein</fullName>
    </submittedName>
</protein>
<organism evidence="2 3">
    <name type="scientific">Stylosanthes scabra</name>
    <dbReference type="NCBI Taxonomy" id="79078"/>
    <lineage>
        <taxon>Eukaryota</taxon>
        <taxon>Viridiplantae</taxon>
        <taxon>Streptophyta</taxon>
        <taxon>Embryophyta</taxon>
        <taxon>Tracheophyta</taxon>
        <taxon>Spermatophyta</taxon>
        <taxon>Magnoliopsida</taxon>
        <taxon>eudicotyledons</taxon>
        <taxon>Gunneridae</taxon>
        <taxon>Pentapetalae</taxon>
        <taxon>rosids</taxon>
        <taxon>fabids</taxon>
        <taxon>Fabales</taxon>
        <taxon>Fabaceae</taxon>
        <taxon>Papilionoideae</taxon>
        <taxon>50 kb inversion clade</taxon>
        <taxon>dalbergioids sensu lato</taxon>
        <taxon>Dalbergieae</taxon>
        <taxon>Pterocarpus clade</taxon>
        <taxon>Stylosanthes</taxon>
    </lineage>
</organism>
<dbReference type="EMBL" id="JASCZI010182560">
    <property type="protein sequence ID" value="MED6188165.1"/>
    <property type="molecule type" value="Genomic_DNA"/>
</dbReference>
<feature type="compositionally biased region" description="Basic and acidic residues" evidence="1">
    <location>
        <begin position="129"/>
        <end position="147"/>
    </location>
</feature>